<accession>A0A6L9EEC2</accession>
<dbReference type="AlphaFoldDB" id="A0A6L9EEC2"/>
<reference evidence="1 2" key="1">
    <citation type="submission" date="2020-01" db="EMBL/GenBank/DDBJ databases">
        <title>Bacteria diversity of Porities sp.</title>
        <authorList>
            <person name="Wang G."/>
        </authorList>
    </citation>
    <scope>NUCLEOTIDE SEQUENCE [LARGE SCALE GENOMIC DNA]</scope>
    <source>
        <strain evidence="1 2">R33</strain>
    </source>
</reference>
<dbReference type="RefSeq" id="WP_161436109.1">
    <property type="nucleotide sequence ID" value="NZ_WXYO01000006.1"/>
</dbReference>
<dbReference type="EMBL" id="WXYO01000006">
    <property type="protein sequence ID" value="NAS13066.1"/>
    <property type="molecule type" value="Genomic_DNA"/>
</dbReference>
<dbReference type="Pfam" id="PF14054">
    <property type="entry name" value="DUF4249"/>
    <property type="match status" value="1"/>
</dbReference>
<sequence length="446" mass="50594">MKYIRNAYLIFFGLILGLWSCIEEIGIDTELKAQIDVDQVLVVEATLTNELKPQLVTLSRAVSFLNDSIISFDETEPALSLVPREEVNEKPVLYERGADVRVRDGQGTEIRFIEGEPGRYLSETAFAAESGREYQLLITTARGEVLQSQPEFYSGESALNNIYAERGRNEFDEEGIFIYIDGTDLQGQSEYFRYNYEETYKIIAPLWTAVEFKLTNYDPCALPVITYDLDVVPREQEERVCYNTRASENVILNSTENLDGNSVERFPVRFISRDDFIITHRYSILVRQFVQDVDAYSFYQQLDEFAKSESVFAQVQPGLLESNISFEDGRMTPVLGYFSVASVSESRLFFDFEDFFDGEPKPAYIVNCNLQSSPEAHVSFCSPGLTGRSCPPSVVERVDIDVISYIDQNNGGFEAVCPGPYIFVDRICGDCTILGSNVVPDFWIED</sequence>
<dbReference type="InterPro" id="IPR025345">
    <property type="entry name" value="DUF4249"/>
</dbReference>
<evidence type="ECO:0000313" key="2">
    <source>
        <dbReference type="Proteomes" id="UP000475249"/>
    </source>
</evidence>
<comment type="caution">
    <text evidence="1">The sequence shown here is derived from an EMBL/GenBank/DDBJ whole genome shotgun (WGS) entry which is preliminary data.</text>
</comment>
<name>A0A6L9EEC2_9FLAO</name>
<keyword evidence="2" id="KW-1185">Reference proteome</keyword>
<organism evidence="1 2">
    <name type="scientific">Poritiphilus flavus</name>
    <dbReference type="NCBI Taxonomy" id="2697053"/>
    <lineage>
        <taxon>Bacteria</taxon>
        <taxon>Pseudomonadati</taxon>
        <taxon>Bacteroidota</taxon>
        <taxon>Flavobacteriia</taxon>
        <taxon>Flavobacteriales</taxon>
        <taxon>Flavobacteriaceae</taxon>
        <taxon>Poritiphilus</taxon>
    </lineage>
</organism>
<dbReference type="Proteomes" id="UP000475249">
    <property type="component" value="Unassembled WGS sequence"/>
</dbReference>
<protein>
    <submittedName>
        <fullName evidence="1">DUF4249 family protein</fullName>
    </submittedName>
</protein>
<proteinExistence type="predicted"/>
<evidence type="ECO:0000313" key="1">
    <source>
        <dbReference type="EMBL" id="NAS13066.1"/>
    </source>
</evidence>
<gene>
    <name evidence="1" type="ORF">GTQ38_13710</name>
</gene>